<evidence type="ECO:0000313" key="2">
    <source>
        <dbReference type="Proteomes" id="UP001285263"/>
    </source>
</evidence>
<organism evidence="1 2">
    <name type="scientific">Roseateles agri</name>
    <dbReference type="NCBI Taxonomy" id="3098619"/>
    <lineage>
        <taxon>Bacteria</taxon>
        <taxon>Pseudomonadati</taxon>
        <taxon>Pseudomonadota</taxon>
        <taxon>Betaproteobacteria</taxon>
        <taxon>Burkholderiales</taxon>
        <taxon>Sphaerotilaceae</taxon>
        <taxon>Roseateles</taxon>
    </lineage>
</organism>
<accession>A0ABU5DJ98</accession>
<dbReference type="Pfam" id="PF14070">
    <property type="entry name" value="YjfB_motility"/>
    <property type="match status" value="1"/>
</dbReference>
<name>A0ABU5DJ98_9BURK</name>
<keyword evidence="2" id="KW-1185">Reference proteome</keyword>
<proteinExistence type="predicted"/>
<dbReference type="EMBL" id="JAXCLA010000005">
    <property type="protein sequence ID" value="MDY0746362.1"/>
    <property type="molecule type" value="Genomic_DNA"/>
</dbReference>
<gene>
    <name evidence="1" type="ORF">SNE35_17755</name>
</gene>
<reference evidence="1 2" key="1">
    <citation type="submission" date="2023-11" db="EMBL/GenBank/DDBJ databases">
        <title>Paucibacter sp. nov., isolated from fresh soil in Korea.</title>
        <authorList>
            <person name="Le N.T.T."/>
        </authorList>
    </citation>
    <scope>NUCLEOTIDE SEQUENCE [LARGE SCALE GENOMIC DNA]</scope>
    <source>
        <strain evidence="1 2">R3-3</strain>
    </source>
</reference>
<evidence type="ECO:0000313" key="1">
    <source>
        <dbReference type="EMBL" id="MDY0746362.1"/>
    </source>
</evidence>
<sequence>MNLLSNVSVAGASSADLGTVQGSASLLVLKKALDAQETTATQLISALPQAQPLATSGSVGTLVNTFA</sequence>
<comment type="caution">
    <text evidence="1">The sequence shown here is derived from an EMBL/GenBank/DDBJ whole genome shotgun (WGS) entry which is preliminary data.</text>
</comment>
<protein>
    <submittedName>
        <fullName evidence="1">Motility protein</fullName>
    </submittedName>
</protein>
<dbReference type="InterPro" id="IPR025906">
    <property type="entry name" value="YjfB_motility"/>
</dbReference>
<dbReference type="RefSeq" id="WP_320424266.1">
    <property type="nucleotide sequence ID" value="NZ_JAXCLA010000005.1"/>
</dbReference>
<dbReference type="Proteomes" id="UP001285263">
    <property type="component" value="Unassembled WGS sequence"/>
</dbReference>